<dbReference type="OrthoDB" id="4824296at2759"/>
<organism evidence="1 2">
    <name type="scientific">Exserohilum turcicum (strain 28A)</name>
    <name type="common">Northern leaf blight fungus</name>
    <name type="synonym">Setosphaeria turcica</name>
    <dbReference type="NCBI Taxonomy" id="671987"/>
    <lineage>
        <taxon>Eukaryota</taxon>
        <taxon>Fungi</taxon>
        <taxon>Dikarya</taxon>
        <taxon>Ascomycota</taxon>
        <taxon>Pezizomycotina</taxon>
        <taxon>Dothideomycetes</taxon>
        <taxon>Pleosporomycetidae</taxon>
        <taxon>Pleosporales</taxon>
        <taxon>Pleosporineae</taxon>
        <taxon>Pleosporaceae</taxon>
        <taxon>Exserohilum</taxon>
    </lineage>
</organism>
<dbReference type="AlphaFoldDB" id="R0J2R6"/>
<dbReference type="Proteomes" id="UP000016935">
    <property type="component" value="Unassembled WGS sequence"/>
</dbReference>
<reference evidence="1 2" key="1">
    <citation type="journal article" date="2012" name="PLoS Pathog.">
        <title>Diverse lifestyles and strategies of plant pathogenesis encoded in the genomes of eighteen Dothideomycetes fungi.</title>
        <authorList>
            <person name="Ohm R.A."/>
            <person name="Feau N."/>
            <person name="Henrissat B."/>
            <person name="Schoch C.L."/>
            <person name="Horwitz B.A."/>
            <person name="Barry K.W."/>
            <person name="Condon B.J."/>
            <person name="Copeland A.C."/>
            <person name="Dhillon B."/>
            <person name="Glaser F."/>
            <person name="Hesse C.N."/>
            <person name="Kosti I."/>
            <person name="LaButti K."/>
            <person name="Lindquist E.A."/>
            <person name="Lucas S."/>
            <person name="Salamov A.A."/>
            <person name="Bradshaw R.E."/>
            <person name="Ciuffetti L."/>
            <person name="Hamelin R.C."/>
            <person name="Kema G.H.J."/>
            <person name="Lawrence C."/>
            <person name="Scott J.A."/>
            <person name="Spatafora J.W."/>
            <person name="Turgeon B.G."/>
            <person name="de Wit P.J.G.M."/>
            <person name="Zhong S."/>
            <person name="Goodwin S.B."/>
            <person name="Grigoriev I.V."/>
        </authorList>
    </citation>
    <scope>NUCLEOTIDE SEQUENCE [LARGE SCALE GENOMIC DNA]</scope>
    <source>
        <strain evidence="2">28A</strain>
    </source>
</reference>
<evidence type="ECO:0000313" key="1">
    <source>
        <dbReference type="EMBL" id="EOA91046.1"/>
    </source>
</evidence>
<name>R0J2R6_EXST2</name>
<dbReference type="HOGENOM" id="CLU_346180_0_0_1"/>
<evidence type="ECO:0000313" key="2">
    <source>
        <dbReference type="Proteomes" id="UP000016935"/>
    </source>
</evidence>
<sequence>MEKPSNGPLIETYTDAWNGHEVLRDCKCGYPDLPHKPQRCTEQDSYDTNTQTFIQASEPGAVGGGCWLSSSGTTQVKPCGSDRAFQYYMRYDTAPPYFLYNADVFSVKHITATGALGVDSKTLAKANICLYDASSGLTVVPPGANFHVLMSNITSLIGADIPPATTLTNEFLLPGCGDTSSQDCLVSRAVNGMSSDCVSNPHLQKCMLALVPAFCFDVPARRLGMNASAEVEACFRRVQLGPCVANPSGAACLSGKFAGIVQFVSGSGGSVSSRSLDTTEGLARRQLLDPLFAGIPGVRSAIDEFWTGVMKNIINSGISLVNFFRDGMVASSRANCIGASLLVQDKTAAASIRQGCSDAFKEHTLIAPLPLNSDIERAGNIFAEIVSLLWVVGDIAKAAKAAEFVGFMDAVMAKFKPKAWGTKGGSVLEATEGSNTVQIFNNYGDGKAAPLFTDSAISEMEKTTSENTFLNCRECVGTVARRQVGSFLKRLCCFSGPRENPLEELGLGGGDIDDAFVQATVIQEAVGLSERTIGPTVELVTDATRLDVLKEGSDQWAKYYIANDPAYPKLDDVTRSFYDAVSKFYAEGRVRPSNRVPWARKIRDAATETYGFTNEEREAVIAWVGSESHSPQLESALGKMNPVQTWVTTTTPLTDEALKALKARGPGWQSKGPSGVYSIQDLFFPTLNEADAPDKAAALSASLGIFPVFEAGTTPYRFVIMSQSGRYIPPVYGSLYHEVLFMEPYAGKFELLGFQELNGGEAAKAAGGKPPFGVFYFREIDTPTFSTRQLTVPGIQFPGFCPPVESIGSDTSEGII</sequence>
<protein>
    <submittedName>
        <fullName evidence="1">Uncharacterized protein</fullName>
    </submittedName>
</protein>
<dbReference type="eggNOG" id="ENOG502RAJY">
    <property type="taxonomic scope" value="Eukaryota"/>
</dbReference>
<dbReference type="EMBL" id="KB908482">
    <property type="protein sequence ID" value="EOA91046.1"/>
    <property type="molecule type" value="Genomic_DNA"/>
</dbReference>
<reference evidence="1 2" key="2">
    <citation type="journal article" date="2013" name="PLoS Genet.">
        <title>Comparative genome structure, secondary metabolite, and effector coding capacity across Cochliobolus pathogens.</title>
        <authorList>
            <person name="Condon B.J."/>
            <person name="Leng Y."/>
            <person name="Wu D."/>
            <person name="Bushley K.E."/>
            <person name="Ohm R.A."/>
            <person name="Otillar R."/>
            <person name="Martin J."/>
            <person name="Schackwitz W."/>
            <person name="Grimwood J."/>
            <person name="MohdZainudin N."/>
            <person name="Xue C."/>
            <person name="Wang R."/>
            <person name="Manning V.A."/>
            <person name="Dhillon B."/>
            <person name="Tu Z.J."/>
            <person name="Steffenson B.J."/>
            <person name="Salamov A."/>
            <person name="Sun H."/>
            <person name="Lowry S."/>
            <person name="LaButti K."/>
            <person name="Han J."/>
            <person name="Copeland A."/>
            <person name="Lindquist E."/>
            <person name="Barry K."/>
            <person name="Schmutz J."/>
            <person name="Baker S.E."/>
            <person name="Ciuffetti L.M."/>
            <person name="Grigoriev I.V."/>
            <person name="Zhong S."/>
            <person name="Turgeon B.G."/>
        </authorList>
    </citation>
    <scope>NUCLEOTIDE SEQUENCE [LARGE SCALE GENOMIC DNA]</scope>
    <source>
        <strain evidence="2">28A</strain>
    </source>
</reference>
<gene>
    <name evidence="1" type="ORF">SETTUDRAFT_36535</name>
</gene>
<keyword evidence="2" id="KW-1185">Reference proteome</keyword>
<proteinExistence type="predicted"/>
<dbReference type="GeneID" id="19404149"/>
<accession>R0J2R6</accession>
<dbReference type="RefSeq" id="XP_008021315.1">
    <property type="nucleotide sequence ID" value="XM_008023124.1"/>
</dbReference>